<dbReference type="EMBL" id="KB932203">
    <property type="protein sequence ID" value="KCV71504.1"/>
    <property type="molecule type" value="Genomic_DNA"/>
</dbReference>
<dbReference type="InterPro" id="IPR020845">
    <property type="entry name" value="AMP-binding_CS"/>
</dbReference>
<sequence>MNISTTAKIATAATALVLADRFDQKYQISNDLVLFKRLFPMKFEVQAAFKGKWNIIDGIWYKTLRKCPNKTCIIDATPGSNRSMTYLDVEKYSNKIAHWVIAAGIPVGEVAGIFLTNRIEYIPVWLGFAKAGVTIAFLNSHITGPGLEHSIRISTAKWVIFGSDTSAAVADILKGSRLADSGVQFASIDCDIPGTKHVDKHFGPLSHEASPISRRASLEGSSNWGLVYTSGTTGLPKAAVIRHARFLAAASAFGRTFCFRETDILYMVLPLYHSAGGMIGVGMVLRDGATIVQRSRFSAAAFSRDLVQYKCTVVQYIGELCRYLLAAAPAPEDRQHRVRLAFGNGLRPDVWPQFQARFGIPEIGEFYASTEGNANMFVHTTGGPTARGTGSVGHIGVLMRHANPIRFIRICQETEVPLRGPDGLCIECDNGEIGECVGRINPDDALKSFGGYYKDQKANSQKILRDVLKHGDSWFRTGDLMKRDTDGYIYFIDRLGDTFRWKGENVSTGEVAAVVAAVPGVLDACVYGVALPGHEGRCGAVVIVVPPGTPEDHQRVLRDVAKHVCQTLPSFARPQFARVAVEVEQTGTFKHRKADLRAQGADPATLPPGEAMYILNHEKAEYHPHCVESFGRILSGAIRL</sequence>
<organism evidence="7">
    <name type="scientific">Fonticula alba</name>
    <name type="common">Slime mold</name>
    <dbReference type="NCBI Taxonomy" id="691883"/>
    <lineage>
        <taxon>Eukaryota</taxon>
        <taxon>Rotosphaerida</taxon>
        <taxon>Fonticulaceae</taxon>
        <taxon>Fonticula</taxon>
    </lineage>
</organism>
<proteinExistence type="inferred from homology"/>
<evidence type="ECO:0000259" key="6">
    <source>
        <dbReference type="Pfam" id="PF13193"/>
    </source>
</evidence>
<dbReference type="Gene3D" id="3.30.300.30">
    <property type="match status" value="1"/>
</dbReference>
<protein>
    <recommendedName>
        <fullName evidence="9">AMP-dependent synthetase/ligase domain-containing protein</fullName>
    </recommendedName>
</protein>
<feature type="domain" description="AMP-binding enzyme C-terminal" evidence="6">
    <location>
        <begin position="510"/>
        <end position="590"/>
    </location>
</feature>
<dbReference type="AlphaFoldDB" id="A0A058ZAT4"/>
<dbReference type="InterPro" id="IPR000873">
    <property type="entry name" value="AMP-dep_synth/lig_dom"/>
</dbReference>
<dbReference type="GO" id="GO:0005324">
    <property type="term" value="F:long-chain fatty acid transmembrane transporter activity"/>
    <property type="evidence" value="ECO:0007669"/>
    <property type="project" value="TreeGrafter"/>
</dbReference>
<dbReference type="Gene3D" id="3.40.50.12780">
    <property type="entry name" value="N-terminal domain of ligase-like"/>
    <property type="match status" value="1"/>
</dbReference>
<dbReference type="eggNOG" id="KOG1179">
    <property type="taxonomic scope" value="Eukaryota"/>
</dbReference>
<dbReference type="InterPro" id="IPR042099">
    <property type="entry name" value="ANL_N_sf"/>
</dbReference>
<dbReference type="Pfam" id="PF13193">
    <property type="entry name" value="AMP-binding_C"/>
    <property type="match status" value="1"/>
</dbReference>
<accession>A0A058ZAT4</accession>
<dbReference type="OMA" id="VWRQFLD"/>
<evidence type="ECO:0008006" key="9">
    <source>
        <dbReference type="Google" id="ProtNLM"/>
    </source>
</evidence>
<dbReference type="InterPro" id="IPR025110">
    <property type="entry name" value="AMP-bd_C"/>
</dbReference>
<dbReference type="Proteomes" id="UP000030693">
    <property type="component" value="Unassembled WGS sequence"/>
</dbReference>
<evidence type="ECO:0000313" key="7">
    <source>
        <dbReference type="EMBL" id="KCV71504.1"/>
    </source>
</evidence>
<evidence type="ECO:0000256" key="4">
    <source>
        <dbReference type="ARBA" id="ARBA00022840"/>
    </source>
</evidence>
<dbReference type="GO" id="GO:0044539">
    <property type="term" value="P:long-chain fatty acid import into cell"/>
    <property type="evidence" value="ECO:0007669"/>
    <property type="project" value="TreeGrafter"/>
</dbReference>
<reference evidence="7" key="1">
    <citation type="submission" date="2013-04" db="EMBL/GenBank/DDBJ databases">
        <title>The Genome Sequence of Fonticula alba ATCC 38817.</title>
        <authorList>
            <consortium name="The Broad Institute Genomics Platform"/>
            <person name="Russ C."/>
            <person name="Cuomo C."/>
            <person name="Burger G."/>
            <person name="Gray M.W."/>
            <person name="Holland P.W.H."/>
            <person name="King N."/>
            <person name="Lang F.B.F."/>
            <person name="Roger A.J."/>
            <person name="Ruiz-Trillo I."/>
            <person name="Brown M."/>
            <person name="Walker B."/>
            <person name="Young S."/>
            <person name="Zeng Q."/>
            <person name="Gargeya S."/>
            <person name="Fitzgerald M."/>
            <person name="Haas B."/>
            <person name="Abouelleil A."/>
            <person name="Allen A.W."/>
            <person name="Alvarado L."/>
            <person name="Arachchi H.M."/>
            <person name="Berlin A.M."/>
            <person name="Chapman S.B."/>
            <person name="Gainer-Dewar J."/>
            <person name="Goldberg J."/>
            <person name="Griggs A."/>
            <person name="Gujja S."/>
            <person name="Hansen M."/>
            <person name="Howarth C."/>
            <person name="Imamovic A."/>
            <person name="Ireland A."/>
            <person name="Larimer J."/>
            <person name="McCowan C."/>
            <person name="Murphy C."/>
            <person name="Pearson M."/>
            <person name="Poon T.W."/>
            <person name="Priest M."/>
            <person name="Roberts A."/>
            <person name="Saif S."/>
            <person name="Shea T."/>
            <person name="Sisk P."/>
            <person name="Sykes S."/>
            <person name="Wortman J."/>
            <person name="Nusbaum C."/>
            <person name="Birren B."/>
        </authorList>
    </citation>
    <scope>NUCLEOTIDE SEQUENCE [LARGE SCALE GENOMIC DNA]</scope>
    <source>
        <strain evidence="7">ATCC 38817</strain>
    </source>
</reference>
<dbReference type="PANTHER" id="PTHR43107">
    <property type="entry name" value="LONG-CHAIN FATTY ACID TRANSPORT PROTEIN"/>
    <property type="match status" value="1"/>
</dbReference>
<dbReference type="PROSITE" id="PS00455">
    <property type="entry name" value="AMP_BINDING"/>
    <property type="match status" value="1"/>
</dbReference>
<evidence type="ECO:0000313" key="8">
    <source>
        <dbReference type="Proteomes" id="UP000030693"/>
    </source>
</evidence>
<keyword evidence="2" id="KW-0436">Ligase</keyword>
<gene>
    <name evidence="7" type="ORF">H696_02448</name>
</gene>
<dbReference type="RefSeq" id="XP_009494627.1">
    <property type="nucleotide sequence ID" value="XM_009496352.1"/>
</dbReference>
<dbReference type="PANTHER" id="PTHR43107:SF15">
    <property type="entry name" value="FATTY ACID TRANSPORT PROTEIN 3, ISOFORM A"/>
    <property type="match status" value="1"/>
</dbReference>
<evidence type="ECO:0000259" key="5">
    <source>
        <dbReference type="Pfam" id="PF00501"/>
    </source>
</evidence>
<dbReference type="GO" id="GO:0005886">
    <property type="term" value="C:plasma membrane"/>
    <property type="evidence" value="ECO:0007669"/>
    <property type="project" value="TreeGrafter"/>
</dbReference>
<dbReference type="OrthoDB" id="288590at2759"/>
<keyword evidence="4" id="KW-0067">ATP-binding</keyword>
<evidence type="ECO:0000256" key="2">
    <source>
        <dbReference type="ARBA" id="ARBA00022598"/>
    </source>
</evidence>
<name>A0A058ZAT4_FONAL</name>
<comment type="similarity">
    <text evidence="1">Belongs to the ATP-dependent AMP-binding enzyme family.</text>
</comment>
<keyword evidence="3" id="KW-0547">Nucleotide-binding</keyword>
<dbReference type="InterPro" id="IPR045851">
    <property type="entry name" value="AMP-bd_C_sf"/>
</dbReference>
<dbReference type="GO" id="GO:0004467">
    <property type="term" value="F:long-chain fatty acid-CoA ligase activity"/>
    <property type="evidence" value="ECO:0007669"/>
    <property type="project" value="TreeGrafter"/>
</dbReference>
<dbReference type="SUPFAM" id="SSF56801">
    <property type="entry name" value="Acetyl-CoA synthetase-like"/>
    <property type="match status" value="1"/>
</dbReference>
<evidence type="ECO:0000256" key="3">
    <source>
        <dbReference type="ARBA" id="ARBA00022741"/>
    </source>
</evidence>
<dbReference type="GO" id="GO:0005524">
    <property type="term" value="F:ATP binding"/>
    <property type="evidence" value="ECO:0007669"/>
    <property type="project" value="UniProtKB-KW"/>
</dbReference>
<feature type="domain" description="AMP-dependent synthetase/ligase" evidence="5">
    <location>
        <begin position="63"/>
        <end position="401"/>
    </location>
</feature>
<dbReference type="STRING" id="691883.A0A058ZAT4"/>
<dbReference type="GeneID" id="20527173"/>
<dbReference type="Pfam" id="PF00501">
    <property type="entry name" value="AMP-binding"/>
    <property type="match status" value="1"/>
</dbReference>
<evidence type="ECO:0000256" key="1">
    <source>
        <dbReference type="ARBA" id="ARBA00006432"/>
    </source>
</evidence>
<keyword evidence="8" id="KW-1185">Reference proteome</keyword>